<reference evidence="14" key="1">
    <citation type="journal article" date="2019" name="Int. J. Syst. Evol. Microbiol.">
        <title>The Global Catalogue of Microorganisms (GCM) 10K type strain sequencing project: providing services to taxonomists for standard genome sequencing and annotation.</title>
        <authorList>
            <consortium name="The Broad Institute Genomics Platform"/>
            <consortium name="The Broad Institute Genome Sequencing Center for Infectious Disease"/>
            <person name="Wu L."/>
            <person name="Ma J."/>
        </authorList>
    </citation>
    <scope>NUCLEOTIDE SEQUENCE [LARGE SCALE GENOMIC DNA]</scope>
    <source>
        <strain evidence="14">KLKA75</strain>
    </source>
</reference>
<evidence type="ECO:0000256" key="3">
    <source>
        <dbReference type="ARBA" id="ARBA00022692"/>
    </source>
</evidence>
<sequence>MTGRDRNPSAPAQRLPVVVLALAGCAVSTYLALYQYEVLGSVWDPFFGDGSRKVLTSALSRSLPVRDAALGAAAYLFEAVLEASGGRHRRRERPWLVLLVGAVAAALAVTGIVLTVAQPVLTGTFCTLCLSSAAISILVAVLVGREAGPTLHLTLRQMRDGTPLRQAVQGPGRASAGRSGDAVPR</sequence>
<comment type="subcellular location">
    <subcellularLocation>
        <location evidence="1">Membrane</location>
        <topology evidence="1">Multi-pass membrane protein</topology>
    </subcellularLocation>
</comment>
<keyword evidence="8" id="KW-1015">Disulfide bond</keyword>
<dbReference type="Gene3D" id="1.20.1440.130">
    <property type="entry name" value="VKOR domain"/>
    <property type="match status" value="1"/>
</dbReference>
<evidence type="ECO:0000256" key="8">
    <source>
        <dbReference type="ARBA" id="ARBA00023157"/>
    </source>
</evidence>
<evidence type="ECO:0000313" key="14">
    <source>
        <dbReference type="Proteomes" id="UP001595872"/>
    </source>
</evidence>
<feature type="transmembrane region" description="Helical" evidence="11">
    <location>
        <begin position="120"/>
        <end position="143"/>
    </location>
</feature>
<organism evidence="13 14">
    <name type="scientific">Actinomadura gamaensis</name>
    <dbReference type="NCBI Taxonomy" id="1763541"/>
    <lineage>
        <taxon>Bacteria</taxon>
        <taxon>Bacillati</taxon>
        <taxon>Actinomycetota</taxon>
        <taxon>Actinomycetes</taxon>
        <taxon>Streptosporangiales</taxon>
        <taxon>Thermomonosporaceae</taxon>
        <taxon>Actinomadura</taxon>
    </lineage>
</organism>
<feature type="domain" description="Vitamin K epoxide reductase" evidence="12">
    <location>
        <begin position="10"/>
        <end position="147"/>
    </location>
</feature>
<comment type="similarity">
    <text evidence="2">Belongs to the VKOR family.</text>
</comment>
<keyword evidence="3 11" id="KW-0812">Transmembrane</keyword>
<gene>
    <name evidence="13" type="ORF">ACFPCY_19325</name>
</gene>
<evidence type="ECO:0000256" key="9">
    <source>
        <dbReference type="ARBA" id="ARBA00023284"/>
    </source>
</evidence>
<dbReference type="InterPro" id="IPR012932">
    <property type="entry name" value="VKOR"/>
</dbReference>
<dbReference type="InterPro" id="IPR038354">
    <property type="entry name" value="VKOR_sf"/>
</dbReference>
<keyword evidence="4" id="KW-0874">Quinone</keyword>
<dbReference type="RefSeq" id="WP_378257027.1">
    <property type="nucleotide sequence ID" value="NZ_JBHSIT010000005.1"/>
</dbReference>
<feature type="transmembrane region" description="Helical" evidence="11">
    <location>
        <begin position="95"/>
        <end position="114"/>
    </location>
</feature>
<feature type="region of interest" description="Disordered" evidence="10">
    <location>
        <begin position="164"/>
        <end position="185"/>
    </location>
</feature>
<evidence type="ECO:0000256" key="10">
    <source>
        <dbReference type="SAM" id="MobiDB-lite"/>
    </source>
</evidence>
<dbReference type="SMART" id="SM00756">
    <property type="entry name" value="VKc"/>
    <property type="match status" value="1"/>
</dbReference>
<evidence type="ECO:0000256" key="1">
    <source>
        <dbReference type="ARBA" id="ARBA00004141"/>
    </source>
</evidence>
<dbReference type="EMBL" id="JBHSIT010000005">
    <property type="protein sequence ID" value="MFC4909482.1"/>
    <property type="molecule type" value="Genomic_DNA"/>
</dbReference>
<dbReference type="Proteomes" id="UP001595872">
    <property type="component" value="Unassembled WGS sequence"/>
</dbReference>
<evidence type="ECO:0000256" key="6">
    <source>
        <dbReference type="ARBA" id="ARBA00023002"/>
    </source>
</evidence>
<evidence type="ECO:0000256" key="7">
    <source>
        <dbReference type="ARBA" id="ARBA00023136"/>
    </source>
</evidence>
<keyword evidence="9" id="KW-0676">Redox-active center</keyword>
<dbReference type="PROSITE" id="PS51257">
    <property type="entry name" value="PROKAR_LIPOPROTEIN"/>
    <property type="match status" value="1"/>
</dbReference>
<comment type="caution">
    <text evidence="13">The sequence shown here is derived from an EMBL/GenBank/DDBJ whole genome shotgun (WGS) entry which is preliminary data.</text>
</comment>
<name>A0ABV9TZ81_9ACTN</name>
<dbReference type="Pfam" id="PF07884">
    <property type="entry name" value="VKOR"/>
    <property type="match status" value="1"/>
</dbReference>
<proteinExistence type="inferred from homology"/>
<keyword evidence="14" id="KW-1185">Reference proteome</keyword>
<evidence type="ECO:0000256" key="4">
    <source>
        <dbReference type="ARBA" id="ARBA00022719"/>
    </source>
</evidence>
<evidence type="ECO:0000313" key="13">
    <source>
        <dbReference type="EMBL" id="MFC4909482.1"/>
    </source>
</evidence>
<evidence type="ECO:0000256" key="2">
    <source>
        <dbReference type="ARBA" id="ARBA00006214"/>
    </source>
</evidence>
<evidence type="ECO:0000256" key="11">
    <source>
        <dbReference type="SAM" id="Phobius"/>
    </source>
</evidence>
<keyword evidence="6" id="KW-0560">Oxidoreductase</keyword>
<evidence type="ECO:0000256" key="5">
    <source>
        <dbReference type="ARBA" id="ARBA00022989"/>
    </source>
</evidence>
<keyword evidence="7 11" id="KW-0472">Membrane</keyword>
<keyword evidence="5 11" id="KW-1133">Transmembrane helix</keyword>
<evidence type="ECO:0000259" key="12">
    <source>
        <dbReference type="SMART" id="SM00756"/>
    </source>
</evidence>
<protein>
    <submittedName>
        <fullName evidence="13">Vitamin K epoxide reductase family protein</fullName>
    </submittedName>
</protein>
<accession>A0ABV9TZ81</accession>
<feature type="transmembrane region" description="Helical" evidence="11">
    <location>
        <begin position="15"/>
        <end position="33"/>
    </location>
</feature>